<feature type="region of interest" description="Disordered" evidence="1">
    <location>
        <begin position="252"/>
        <end position="291"/>
    </location>
</feature>
<proteinExistence type="predicted"/>
<reference evidence="3 4" key="1">
    <citation type="journal article" date="2022" name="Nat. Plants">
        <title>Genomes of leafy and leafless Platanthera orchids illuminate the evolution of mycoheterotrophy.</title>
        <authorList>
            <person name="Li M.H."/>
            <person name="Liu K.W."/>
            <person name="Li Z."/>
            <person name="Lu H.C."/>
            <person name="Ye Q.L."/>
            <person name="Zhang D."/>
            <person name="Wang J.Y."/>
            <person name="Li Y.F."/>
            <person name="Zhong Z.M."/>
            <person name="Liu X."/>
            <person name="Yu X."/>
            <person name="Liu D.K."/>
            <person name="Tu X.D."/>
            <person name="Liu B."/>
            <person name="Hao Y."/>
            <person name="Liao X.Y."/>
            <person name="Jiang Y.T."/>
            <person name="Sun W.H."/>
            <person name="Chen J."/>
            <person name="Chen Y.Q."/>
            <person name="Ai Y."/>
            <person name="Zhai J.W."/>
            <person name="Wu S.S."/>
            <person name="Zhou Z."/>
            <person name="Hsiao Y.Y."/>
            <person name="Wu W.L."/>
            <person name="Chen Y.Y."/>
            <person name="Lin Y.F."/>
            <person name="Hsu J.L."/>
            <person name="Li C.Y."/>
            <person name="Wang Z.W."/>
            <person name="Zhao X."/>
            <person name="Zhong W.Y."/>
            <person name="Ma X.K."/>
            <person name="Ma L."/>
            <person name="Huang J."/>
            <person name="Chen G.Z."/>
            <person name="Huang M.Z."/>
            <person name="Huang L."/>
            <person name="Peng D.H."/>
            <person name="Luo Y.B."/>
            <person name="Zou S.Q."/>
            <person name="Chen S.P."/>
            <person name="Lan S."/>
            <person name="Tsai W.C."/>
            <person name="Van de Peer Y."/>
            <person name="Liu Z.J."/>
        </authorList>
    </citation>
    <scope>NUCLEOTIDE SEQUENCE [LARGE SCALE GENOMIC DNA]</scope>
    <source>
        <strain evidence="3">Lor288</strain>
    </source>
</reference>
<name>A0ABR2N4U4_9ASPA</name>
<gene>
    <name evidence="3" type="ORF">KSP40_PGU016610</name>
</gene>
<organism evidence="3 4">
    <name type="scientific">Platanthera guangdongensis</name>
    <dbReference type="NCBI Taxonomy" id="2320717"/>
    <lineage>
        <taxon>Eukaryota</taxon>
        <taxon>Viridiplantae</taxon>
        <taxon>Streptophyta</taxon>
        <taxon>Embryophyta</taxon>
        <taxon>Tracheophyta</taxon>
        <taxon>Spermatophyta</taxon>
        <taxon>Magnoliopsida</taxon>
        <taxon>Liliopsida</taxon>
        <taxon>Asparagales</taxon>
        <taxon>Orchidaceae</taxon>
        <taxon>Orchidoideae</taxon>
        <taxon>Orchideae</taxon>
        <taxon>Orchidinae</taxon>
        <taxon>Platanthera</taxon>
    </lineage>
</organism>
<keyword evidence="4" id="KW-1185">Reference proteome</keyword>
<keyword evidence="2" id="KW-0732">Signal</keyword>
<comment type="caution">
    <text evidence="3">The sequence shown here is derived from an EMBL/GenBank/DDBJ whole genome shotgun (WGS) entry which is preliminary data.</text>
</comment>
<feature type="compositionally biased region" description="Basic and acidic residues" evidence="1">
    <location>
        <begin position="282"/>
        <end position="291"/>
    </location>
</feature>
<feature type="chain" id="PRO_5046223798" evidence="2">
    <location>
        <begin position="24"/>
        <end position="291"/>
    </location>
</feature>
<feature type="signal peptide" evidence="2">
    <location>
        <begin position="1"/>
        <end position="23"/>
    </location>
</feature>
<evidence type="ECO:0000313" key="3">
    <source>
        <dbReference type="EMBL" id="KAK8971172.1"/>
    </source>
</evidence>
<protein>
    <submittedName>
        <fullName evidence="3">Uncharacterized protein</fullName>
    </submittedName>
</protein>
<dbReference type="Proteomes" id="UP001412067">
    <property type="component" value="Unassembled WGS sequence"/>
</dbReference>
<dbReference type="EMBL" id="JBBWWR010000001">
    <property type="protein sequence ID" value="KAK8971172.1"/>
    <property type="molecule type" value="Genomic_DNA"/>
</dbReference>
<accession>A0ABR2N4U4</accession>
<evidence type="ECO:0000313" key="4">
    <source>
        <dbReference type="Proteomes" id="UP001412067"/>
    </source>
</evidence>
<evidence type="ECO:0000256" key="2">
    <source>
        <dbReference type="SAM" id="SignalP"/>
    </source>
</evidence>
<evidence type="ECO:0000256" key="1">
    <source>
        <dbReference type="SAM" id="MobiDB-lite"/>
    </source>
</evidence>
<sequence length="291" mass="32353">MGGAVTELLMTCLFFTPLQNTTAQAPDLLVASFDRSLSNEHRIEWRGDVYPRMELETYKREEIMEGKSRDPLKYLKSHFIGNEENKRMLMGRKAHMRARNNSLQGTWAPRCLEKTSNRSSEEDSGAVLSGGTAGGGAVFSARVALGDATCPPIIRVSLSSRASAHSPFGNKCPLSQAIVLTVNSSFIPERPTVKDLFKRAWREQVREEVLNTKVIIAPLYRNSSQASKSALLAQPHRSSRPQPRVLGAIGEQGEDLAARRRAERQVGPNNTDRVKRTAARCRPTERLKAVR</sequence>